<gene>
    <name evidence="2" type="ORF">TVAG_045940</name>
</gene>
<dbReference type="VEuPathDB" id="TrichDB:TVAGG3_0336890"/>
<reference evidence="2" key="2">
    <citation type="journal article" date="2007" name="Science">
        <title>Draft genome sequence of the sexually transmitted pathogen Trichomonas vaginalis.</title>
        <authorList>
            <person name="Carlton J.M."/>
            <person name="Hirt R.P."/>
            <person name="Silva J.C."/>
            <person name="Delcher A.L."/>
            <person name="Schatz M."/>
            <person name="Zhao Q."/>
            <person name="Wortman J.R."/>
            <person name="Bidwell S.L."/>
            <person name="Alsmark U.C.M."/>
            <person name="Besteiro S."/>
            <person name="Sicheritz-Ponten T."/>
            <person name="Noel C.J."/>
            <person name="Dacks J.B."/>
            <person name="Foster P.G."/>
            <person name="Simillion C."/>
            <person name="Van de Peer Y."/>
            <person name="Miranda-Saavedra D."/>
            <person name="Barton G.J."/>
            <person name="Westrop G.D."/>
            <person name="Mueller S."/>
            <person name="Dessi D."/>
            <person name="Fiori P.L."/>
            <person name="Ren Q."/>
            <person name="Paulsen I."/>
            <person name="Zhang H."/>
            <person name="Bastida-Corcuera F.D."/>
            <person name="Simoes-Barbosa A."/>
            <person name="Brown M.T."/>
            <person name="Hayes R.D."/>
            <person name="Mukherjee M."/>
            <person name="Okumura C.Y."/>
            <person name="Schneider R."/>
            <person name="Smith A.J."/>
            <person name="Vanacova S."/>
            <person name="Villalvazo M."/>
            <person name="Haas B.J."/>
            <person name="Pertea M."/>
            <person name="Feldblyum T.V."/>
            <person name="Utterback T.R."/>
            <person name="Shu C.L."/>
            <person name="Osoegawa K."/>
            <person name="de Jong P.J."/>
            <person name="Hrdy I."/>
            <person name="Horvathova L."/>
            <person name="Zubacova Z."/>
            <person name="Dolezal P."/>
            <person name="Malik S.B."/>
            <person name="Logsdon J.M. Jr."/>
            <person name="Henze K."/>
            <person name="Gupta A."/>
            <person name="Wang C.C."/>
            <person name="Dunne R.L."/>
            <person name="Upcroft J.A."/>
            <person name="Upcroft P."/>
            <person name="White O."/>
            <person name="Salzberg S.L."/>
            <person name="Tang P."/>
            <person name="Chiu C.-H."/>
            <person name="Lee Y.-S."/>
            <person name="Embley T.M."/>
            <person name="Coombs G.H."/>
            <person name="Mottram J.C."/>
            <person name="Tachezy J."/>
            <person name="Fraser-Liggett C.M."/>
            <person name="Johnson P.J."/>
        </authorList>
    </citation>
    <scope>NUCLEOTIDE SEQUENCE [LARGE SCALE GENOMIC DNA]</scope>
    <source>
        <strain evidence="2">G3</strain>
    </source>
</reference>
<feature type="coiled-coil region" evidence="1">
    <location>
        <begin position="308"/>
        <end position="335"/>
    </location>
</feature>
<accession>A2DMG5</accession>
<name>A2DMG5_TRIV3</name>
<keyword evidence="3" id="KW-1185">Reference proteome</keyword>
<dbReference type="AlphaFoldDB" id="A2DMG5"/>
<dbReference type="SMR" id="A2DMG5"/>
<reference evidence="2" key="1">
    <citation type="submission" date="2006-10" db="EMBL/GenBank/DDBJ databases">
        <authorList>
            <person name="Amadeo P."/>
            <person name="Zhao Q."/>
            <person name="Wortman J."/>
            <person name="Fraser-Liggett C."/>
            <person name="Carlton J."/>
        </authorList>
    </citation>
    <scope>NUCLEOTIDE SEQUENCE</scope>
    <source>
        <strain evidence="2">G3</strain>
    </source>
</reference>
<dbReference type="EMBL" id="DS113219">
    <property type="protein sequence ID" value="EAY18392.1"/>
    <property type="molecule type" value="Genomic_DNA"/>
</dbReference>
<keyword evidence="1" id="KW-0175">Coiled coil</keyword>
<evidence type="ECO:0000256" key="1">
    <source>
        <dbReference type="SAM" id="Coils"/>
    </source>
</evidence>
<dbReference type="RefSeq" id="XP_001579378.1">
    <property type="nucleotide sequence ID" value="XM_001579328.1"/>
</dbReference>
<dbReference type="FunCoup" id="A2DMG5">
    <property type="interactions" value="86"/>
</dbReference>
<protein>
    <submittedName>
        <fullName evidence="2">Uncharacterized protein</fullName>
    </submittedName>
</protein>
<evidence type="ECO:0000313" key="2">
    <source>
        <dbReference type="EMBL" id="EAY18392.1"/>
    </source>
</evidence>
<proteinExistence type="predicted"/>
<dbReference type="Proteomes" id="UP000001542">
    <property type="component" value="Unassembled WGS sequence"/>
</dbReference>
<sequence>MSLALERRCQIFQKKLEQNLMIADTQIQQLMDYYTSLEAQNTELSDQITRLDNQFQQEVSIKQGSELRRRAQLKSKLASLKDQYRQEISDLKHAQALQLQEIQKDFENSLQKLQNDDKKQTDKIEKVYNQTITELETTLEKTQQDITIADNEKVDYQTKDIYEAQIQDLQNVLAQKNQERVNNLLSSKQKLLDCVTSLEENEKEHKLKMDQMREKLLQEEAAYKQKIQSIKDSYSSTLGPIKKQITNQENQYRKVKKEIHDFKSEASIQLNNMNTVFERTRQDLTHYSKISQQSTVIEKPSANIDTRSEELRRIVRQKEETLNKEQEINNKLKREICRLRFERRTAKSEFC</sequence>
<feature type="coiled-coil region" evidence="1">
    <location>
        <begin position="27"/>
        <end position="265"/>
    </location>
</feature>
<evidence type="ECO:0000313" key="3">
    <source>
        <dbReference type="Proteomes" id="UP000001542"/>
    </source>
</evidence>
<organism evidence="2 3">
    <name type="scientific">Trichomonas vaginalis (strain ATCC PRA-98 / G3)</name>
    <dbReference type="NCBI Taxonomy" id="412133"/>
    <lineage>
        <taxon>Eukaryota</taxon>
        <taxon>Metamonada</taxon>
        <taxon>Parabasalia</taxon>
        <taxon>Trichomonadida</taxon>
        <taxon>Trichomonadidae</taxon>
        <taxon>Trichomonas</taxon>
    </lineage>
</organism>
<dbReference type="VEuPathDB" id="TrichDB:TVAG_045940"/>
<dbReference type="KEGG" id="tva:5463898"/>
<dbReference type="InParanoid" id="A2DMG5"/>